<dbReference type="HOGENOM" id="CLU_2675333_0_0_1"/>
<accession>A0A0E0M5S2</accession>
<dbReference type="Gramene" id="OPUNC10G02830.1">
    <property type="protein sequence ID" value="OPUNC10G02830.1"/>
    <property type="gene ID" value="OPUNC10G02830"/>
</dbReference>
<evidence type="ECO:0000313" key="2">
    <source>
        <dbReference type="Proteomes" id="UP000026962"/>
    </source>
</evidence>
<proteinExistence type="predicted"/>
<protein>
    <submittedName>
        <fullName evidence="1">Uncharacterized protein</fullName>
    </submittedName>
</protein>
<sequence length="75" mass="8766">MSSKPKKWKGPDKPKRRVVLPGKKKIVRVEDKTNKDYDQFDGYFLDLSILLSNEDNSYLHDDHKEGTFVMTKHAT</sequence>
<dbReference type="EnsemblPlants" id="OPUNC10G02830.1">
    <property type="protein sequence ID" value="OPUNC10G02830.1"/>
    <property type="gene ID" value="OPUNC10G02830"/>
</dbReference>
<reference evidence="1" key="1">
    <citation type="submission" date="2015-04" db="UniProtKB">
        <authorList>
            <consortium name="EnsemblPlants"/>
        </authorList>
    </citation>
    <scope>IDENTIFICATION</scope>
</reference>
<keyword evidence="2" id="KW-1185">Reference proteome</keyword>
<dbReference type="AlphaFoldDB" id="A0A0E0M5S2"/>
<evidence type="ECO:0000313" key="1">
    <source>
        <dbReference type="EnsemblPlants" id="OPUNC10G02830.1"/>
    </source>
</evidence>
<dbReference type="Proteomes" id="UP000026962">
    <property type="component" value="Chromosome 10"/>
</dbReference>
<organism evidence="1">
    <name type="scientific">Oryza punctata</name>
    <name type="common">Red rice</name>
    <dbReference type="NCBI Taxonomy" id="4537"/>
    <lineage>
        <taxon>Eukaryota</taxon>
        <taxon>Viridiplantae</taxon>
        <taxon>Streptophyta</taxon>
        <taxon>Embryophyta</taxon>
        <taxon>Tracheophyta</taxon>
        <taxon>Spermatophyta</taxon>
        <taxon>Magnoliopsida</taxon>
        <taxon>Liliopsida</taxon>
        <taxon>Poales</taxon>
        <taxon>Poaceae</taxon>
        <taxon>BOP clade</taxon>
        <taxon>Oryzoideae</taxon>
        <taxon>Oryzeae</taxon>
        <taxon>Oryzinae</taxon>
        <taxon>Oryza</taxon>
    </lineage>
</organism>
<reference evidence="1" key="2">
    <citation type="submission" date="2018-05" db="EMBL/GenBank/DDBJ databases">
        <title>OpunRS2 (Oryza punctata Reference Sequence Version 2).</title>
        <authorList>
            <person name="Zhang J."/>
            <person name="Kudrna D."/>
            <person name="Lee S."/>
            <person name="Talag J."/>
            <person name="Welchert J."/>
            <person name="Wing R.A."/>
        </authorList>
    </citation>
    <scope>NUCLEOTIDE SEQUENCE [LARGE SCALE GENOMIC DNA]</scope>
</reference>
<name>A0A0E0M5S2_ORYPU</name>